<evidence type="ECO:0000313" key="3">
    <source>
        <dbReference type="Proteomes" id="UP000233551"/>
    </source>
</evidence>
<evidence type="ECO:0000313" key="2">
    <source>
        <dbReference type="EMBL" id="PKH92407.1"/>
    </source>
</evidence>
<proteinExistence type="predicted"/>
<gene>
    <name evidence="2" type="ORF">CRG98_049854</name>
</gene>
<dbReference type="EMBL" id="PGOL01043284">
    <property type="protein sequence ID" value="PKH92407.1"/>
    <property type="molecule type" value="Genomic_DNA"/>
</dbReference>
<evidence type="ECO:0000256" key="1">
    <source>
        <dbReference type="SAM" id="MobiDB-lite"/>
    </source>
</evidence>
<protein>
    <submittedName>
        <fullName evidence="2">Uncharacterized protein</fullName>
    </submittedName>
</protein>
<accession>A0A2I0H1R6</accession>
<feature type="region of interest" description="Disordered" evidence="1">
    <location>
        <begin position="1"/>
        <end position="42"/>
    </location>
</feature>
<reference evidence="2 3" key="1">
    <citation type="submission" date="2017-11" db="EMBL/GenBank/DDBJ databases">
        <title>De-novo sequencing of pomegranate (Punica granatum L.) genome.</title>
        <authorList>
            <person name="Akparov Z."/>
            <person name="Amiraslanov A."/>
            <person name="Hajiyeva S."/>
            <person name="Abbasov M."/>
            <person name="Kaur K."/>
            <person name="Hamwieh A."/>
            <person name="Solovyev V."/>
            <person name="Salamov A."/>
            <person name="Braich B."/>
            <person name="Kosarev P."/>
            <person name="Mahmoud A."/>
            <person name="Hajiyev E."/>
            <person name="Babayeva S."/>
            <person name="Izzatullayeva V."/>
            <person name="Mammadov A."/>
            <person name="Mammadov A."/>
            <person name="Sharifova S."/>
            <person name="Ojaghi J."/>
            <person name="Eynullazada K."/>
            <person name="Bayramov B."/>
            <person name="Abdulazimova A."/>
            <person name="Shahmuradov I."/>
        </authorList>
    </citation>
    <scope>NUCLEOTIDE SEQUENCE [LARGE SCALE GENOMIC DNA]</scope>
    <source>
        <strain evidence="3">cv. AG2017</strain>
        <tissue evidence="2">Leaf</tissue>
    </source>
</reference>
<dbReference type="Proteomes" id="UP000233551">
    <property type="component" value="Unassembled WGS sequence"/>
</dbReference>
<sequence length="65" mass="7713">MGAPYLQLHRMESRRRASTPTETSMGGQWQEGLLANNYPPRRGNRKPRRLDVEIYNFKIIFIVYM</sequence>
<organism evidence="2 3">
    <name type="scientific">Punica granatum</name>
    <name type="common">Pomegranate</name>
    <dbReference type="NCBI Taxonomy" id="22663"/>
    <lineage>
        <taxon>Eukaryota</taxon>
        <taxon>Viridiplantae</taxon>
        <taxon>Streptophyta</taxon>
        <taxon>Embryophyta</taxon>
        <taxon>Tracheophyta</taxon>
        <taxon>Spermatophyta</taxon>
        <taxon>Magnoliopsida</taxon>
        <taxon>eudicotyledons</taxon>
        <taxon>Gunneridae</taxon>
        <taxon>Pentapetalae</taxon>
        <taxon>rosids</taxon>
        <taxon>malvids</taxon>
        <taxon>Myrtales</taxon>
        <taxon>Lythraceae</taxon>
        <taxon>Punica</taxon>
    </lineage>
</organism>
<feature type="compositionally biased region" description="Polar residues" evidence="1">
    <location>
        <begin position="18"/>
        <end position="27"/>
    </location>
</feature>
<dbReference type="AlphaFoldDB" id="A0A2I0H1R6"/>
<keyword evidence="3" id="KW-1185">Reference proteome</keyword>
<feature type="non-terminal residue" evidence="2">
    <location>
        <position position="65"/>
    </location>
</feature>
<name>A0A2I0H1R6_PUNGR</name>
<comment type="caution">
    <text evidence="2">The sequence shown here is derived from an EMBL/GenBank/DDBJ whole genome shotgun (WGS) entry which is preliminary data.</text>
</comment>